<feature type="coiled-coil region" evidence="2">
    <location>
        <begin position="567"/>
        <end position="658"/>
    </location>
</feature>
<dbReference type="PANTHER" id="PTHR18962">
    <property type="entry name" value="COILED-COIL DOMAIN-CONTAINING PROTEIN 39"/>
    <property type="match status" value="1"/>
</dbReference>
<keyword evidence="1 2" id="KW-0175">Coiled coil</keyword>
<dbReference type="EMBL" id="KZ155785">
    <property type="protein sequence ID" value="OUS45943.1"/>
    <property type="molecule type" value="Genomic_DNA"/>
</dbReference>
<dbReference type="InterPro" id="IPR036770">
    <property type="entry name" value="Ankyrin_rpt-contain_sf"/>
</dbReference>
<dbReference type="GO" id="GO:0005930">
    <property type="term" value="C:axoneme"/>
    <property type="evidence" value="ECO:0007669"/>
    <property type="project" value="InterPro"/>
</dbReference>
<feature type="coiled-coil region" evidence="2">
    <location>
        <begin position="278"/>
        <end position="305"/>
    </location>
</feature>
<dbReference type="Proteomes" id="UP000195557">
    <property type="component" value="Unassembled WGS sequence"/>
</dbReference>
<dbReference type="Pfam" id="PF24161">
    <property type="entry name" value="CCDC39"/>
    <property type="match status" value="1"/>
</dbReference>
<organism evidence="4">
    <name type="scientific">Ostreococcus tauri</name>
    <name type="common">Marine green alga</name>
    <dbReference type="NCBI Taxonomy" id="70448"/>
    <lineage>
        <taxon>Eukaryota</taxon>
        <taxon>Viridiplantae</taxon>
        <taxon>Chlorophyta</taxon>
        <taxon>Mamiellophyceae</taxon>
        <taxon>Mamiellales</taxon>
        <taxon>Bathycoccaceae</taxon>
        <taxon>Ostreococcus</taxon>
    </lineage>
</organism>
<evidence type="ECO:0000313" key="4">
    <source>
        <dbReference type="EMBL" id="OUS45943.1"/>
    </source>
</evidence>
<gene>
    <name evidence="4" type="ORF">BE221DRAFT_206068</name>
</gene>
<dbReference type="GO" id="GO:0036159">
    <property type="term" value="P:inner dynein arm assembly"/>
    <property type="evidence" value="ECO:0007669"/>
    <property type="project" value="InterPro"/>
</dbReference>
<dbReference type="Gene3D" id="1.10.287.1490">
    <property type="match status" value="1"/>
</dbReference>
<proteinExistence type="predicted"/>
<evidence type="ECO:0000256" key="2">
    <source>
        <dbReference type="SAM" id="Coils"/>
    </source>
</evidence>
<sequence length="984" mass="112637">MEMEMEATRERARGARTAWESESHLILLDRANRERAKSVVARCEAIMATQHERRDEYTRRAEAYERALSRLQARAGNADALRDLVRERLLEDEREFVALRTYEVEDTSLLKKLEFELCKVSRAVYESKLDIEDATSLRLASQCELQRVRKSLKDAHARHVDLNETLARANVTLSERKRLSEKMLNTKEQLSRELDEKQANVRELNQTAKRIELLNKGSQSKVTSRQKVLRHKTEKCQELKSDLVSSTQALVTATHMQAASVRAAESAKARRCDMEEKLRAHVEARDEKQRQVKKARQALEDERASLMTSEECLERLQRAHDEEASTLEGVLSALEADKASLFNVSKTLRDQKQSQCRVEIEFNGAMLQNKNLHEKEQVLQMNIMKQKEFVYTTLSQLQQLERKTARLEGVRSNEEKEQLEAVIESLKRELDESRREHSSLVAETKEGKQKAECARMDMNNLCAEASAAAQVREIDKINANGSERQERSAIDRMGILQVQLDELRLQIARRHRVLFLSSGQMREIVERKTEMMAASKTQHISLSEDRRSLLARVTILRQDVHAAVMDMRRREQRLEHLRNRYNVVRAKSPHGDIIEIEDQEDCVIIIERQRDHLAIERAELSELIDRAESEVASMQKILQDAERSNSDLRASLTHAHDESEASRGEWKKTEALLAKLQVVNDGLARLREREEHLTDALSHLKETLKVAVDEHNALSSDIQEAQCAYDAAMRKYKSQKSKLRRARSNAESAVAAHRAARGFIPGDPATVIELRIRAHRLSETIRKASEIVNSSSTLKTPDEFAHILLHSRLFGDALDSAELHRERLFGLNPISEDQRLFIVVNARSFFQRLRHCLACNRNHFIGPDALLRSGADPNFVNYHGDATIFWAIDGGPELIKLLHDYGADLDLRTPKDATPLSYARAMGKYGLVDEKGVYPEDVLKFYGASVYGTEPPTQGVRSPRESFDVSARDFSRDRGSYQREPEHP</sequence>
<accession>A0A1Y5ICZ7</accession>
<feature type="coiled-coil region" evidence="2">
    <location>
        <begin position="397"/>
        <end position="443"/>
    </location>
</feature>
<dbReference type="AlphaFoldDB" id="A0A1Y5ICZ7"/>
<protein>
    <submittedName>
        <fullName evidence="4">Uncharacterized protein</fullName>
    </submittedName>
</protein>
<dbReference type="GO" id="GO:0060285">
    <property type="term" value="P:cilium-dependent cell motility"/>
    <property type="evidence" value="ECO:0007669"/>
    <property type="project" value="TreeGrafter"/>
</dbReference>
<dbReference type="SUPFAM" id="SSF48403">
    <property type="entry name" value="Ankyrin repeat"/>
    <property type="match status" value="1"/>
</dbReference>
<evidence type="ECO:0000256" key="3">
    <source>
        <dbReference type="SAM" id="MobiDB-lite"/>
    </source>
</evidence>
<feature type="coiled-coil region" evidence="2">
    <location>
        <begin position="47"/>
        <end position="81"/>
    </location>
</feature>
<feature type="coiled-coil region" evidence="2">
    <location>
        <begin position="683"/>
        <end position="749"/>
    </location>
</feature>
<dbReference type="PANTHER" id="PTHR18962:SF0">
    <property type="entry name" value="COILED-COIL DOMAIN-CONTAINING PROTEIN 39"/>
    <property type="match status" value="1"/>
</dbReference>
<name>A0A1Y5ICZ7_OSTTA</name>
<reference evidence="4" key="1">
    <citation type="submission" date="2017-04" db="EMBL/GenBank/DDBJ databases">
        <title>Population genomics of picophytoplankton unveils novel chromosome hypervariability.</title>
        <authorList>
            <consortium name="DOE Joint Genome Institute"/>
            <person name="Blanc-Mathieu R."/>
            <person name="Krasovec M."/>
            <person name="Hebrard M."/>
            <person name="Yau S."/>
            <person name="Desgranges E."/>
            <person name="Martin J."/>
            <person name="Schackwitz W."/>
            <person name="Kuo A."/>
            <person name="Salin G."/>
            <person name="Donnadieu C."/>
            <person name="Desdevises Y."/>
            <person name="Sanchez-Ferandin S."/>
            <person name="Moreau H."/>
            <person name="Rivals E."/>
            <person name="Grigoriev I.V."/>
            <person name="Grimsley N."/>
            <person name="Eyre-Walker A."/>
            <person name="Piganeau G."/>
        </authorList>
    </citation>
    <scope>NUCLEOTIDE SEQUENCE [LARGE SCALE GENOMIC DNA]</scope>
    <source>
        <strain evidence="4">RCC 1115</strain>
    </source>
</reference>
<dbReference type="GO" id="GO:0005576">
    <property type="term" value="C:extracellular region"/>
    <property type="evidence" value="ECO:0007669"/>
    <property type="project" value="GOC"/>
</dbReference>
<evidence type="ECO:0000256" key="1">
    <source>
        <dbReference type="ARBA" id="ARBA00023054"/>
    </source>
</evidence>
<feature type="coiled-coil region" evidence="2">
    <location>
        <begin position="176"/>
        <end position="214"/>
    </location>
</feature>
<dbReference type="InterPro" id="IPR033290">
    <property type="entry name" value="CCDC39"/>
</dbReference>
<feature type="region of interest" description="Disordered" evidence="3">
    <location>
        <begin position="948"/>
        <end position="984"/>
    </location>
</feature>
<feature type="compositionally biased region" description="Basic and acidic residues" evidence="3">
    <location>
        <begin position="958"/>
        <end position="984"/>
    </location>
</feature>
<dbReference type="Gene3D" id="1.25.40.20">
    <property type="entry name" value="Ankyrin repeat-containing domain"/>
    <property type="match status" value="1"/>
</dbReference>
<dbReference type="GO" id="GO:0060287">
    <property type="term" value="P:epithelial cilium movement involved in determination of left/right asymmetry"/>
    <property type="evidence" value="ECO:0007669"/>
    <property type="project" value="TreeGrafter"/>
</dbReference>